<reference evidence="11 12" key="1">
    <citation type="submission" date="2018-06" db="EMBL/GenBank/DDBJ databases">
        <title>Complete Genomes of Monosporascus.</title>
        <authorList>
            <person name="Robinson A.J."/>
            <person name="Natvig D.O."/>
        </authorList>
    </citation>
    <scope>NUCLEOTIDE SEQUENCE [LARGE SCALE GENOMIC DNA]</scope>
    <source>
        <strain evidence="11 12">CBS 110550</strain>
    </source>
</reference>
<dbReference type="AlphaFoldDB" id="A0A4Q4T872"/>
<dbReference type="EMBL" id="QJNU01000380">
    <property type="protein sequence ID" value="RYP00680.1"/>
    <property type="molecule type" value="Genomic_DNA"/>
</dbReference>
<dbReference type="GO" id="GO:0005986">
    <property type="term" value="P:sucrose biosynthetic process"/>
    <property type="evidence" value="ECO:0007669"/>
    <property type="project" value="TreeGrafter"/>
</dbReference>
<evidence type="ECO:0008006" key="13">
    <source>
        <dbReference type="Google" id="ProtNLM"/>
    </source>
</evidence>
<keyword evidence="5" id="KW-0378">Hydrolase</keyword>
<proteinExistence type="inferred from homology"/>
<evidence type="ECO:0000259" key="9">
    <source>
        <dbReference type="Pfam" id="PF00316"/>
    </source>
</evidence>
<dbReference type="GO" id="GO:0046872">
    <property type="term" value="F:metal ion binding"/>
    <property type="evidence" value="ECO:0007669"/>
    <property type="project" value="UniProtKB-KW"/>
</dbReference>
<dbReference type="PANTHER" id="PTHR11556:SF35">
    <property type="entry name" value="SEDOHEPTULOSE-1,7-BISPHOSPHATASE, CHLOROPLASTIC"/>
    <property type="match status" value="1"/>
</dbReference>
<dbReference type="Proteomes" id="UP000293360">
    <property type="component" value="Unassembled WGS sequence"/>
</dbReference>
<dbReference type="GO" id="GO:0006000">
    <property type="term" value="P:fructose metabolic process"/>
    <property type="evidence" value="ECO:0007669"/>
    <property type="project" value="TreeGrafter"/>
</dbReference>
<evidence type="ECO:0000313" key="11">
    <source>
        <dbReference type="EMBL" id="RYP00680.1"/>
    </source>
</evidence>
<keyword evidence="7" id="KW-0119">Carbohydrate metabolism</keyword>
<keyword evidence="6" id="KW-0460">Magnesium</keyword>
<dbReference type="InterPro" id="IPR000146">
    <property type="entry name" value="FBPase_class-1"/>
</dbReference>
<accession>A0A4Q4T872</accession>
<evidence type="ECO:0000256" key="5">
    <source>
        <dbReference type="ARBA" id="ARBA00022801"/>
    </source>
</evidence>
<sequence>MADKAGTEQQHLTLHSHLRAVVTSKKHTELCNSVIPSLIDGISEIAKALRGSQKVSLAGSANAFGDDQLNVDVLAEDIIRDAIAKCPSVATASSEEDPVERPAGRHERNSRDGPEEQYTVAFDPLDGSSIIAPNWAVGTIIGIWEGSTALQQPPAAKQVAAILGVFGPRAVAVVAVRVPGYEGVCFEVGLSEDGKNWDAEILRPSIRFAKPPFKSRYFAPANLRAAAEDEGYKALVMHFIQNKYTLRYSGGLVPDVVHALVKGHGIYISPVTDKSKAKLRRLFELCPLALIVECAGGLAIDPADGSNILDRQLEDVNERAGLVCGTKEDVNYVKESLCLAT</sequence>
<comment type="caution">
    <text evidence="11">The sequence shown here is derived from an EMBL/GenBank/DDBJ whole genome shotgun (WGS) entry which is preliminary data.</text>
</comment>
<dbReference type="Gene3D" id="3.40.190.80">
    <property type="match status" value="1"/>
</dbReference>
<protein>
    <recommendedName>
        <fullName evidence="13">Fructose-1-6-bisphosphatase class 1 C-terminal domain-containing protein</fullName>
    </recommendedName>
</protein>
<evidence type="ECO:0000256" key="2">
    <source>
        <dbReference type="ARBA" id="ARBA00005215"/>
    </source>
</evidence>
<dbReference type="InterPro" id="IPR023079">
    <property type="entry name" value="SBPase"/>
</dbReference>
<feature type="domain" description="Fructose-1-6-bisphosphatase class 1 C-terminal" evidence="10">
    <location>
        <begin position="214"/>
        <end position="335"/>
    </location>
</feature>
<dbReference type="Gene3D" id="3.30.540.10">
    <property type="entry name" value="Fructose-1,6-Bisphosphatase, subunit A, domain 1"/>
    <property type="match status" value="1"/>
</dbReference>
<feature type="domain" description="Fructose-1-6-bisphosphatase class I N-terminal" evidence="9">
    <location>
        <begin position="34"/>
        <end position="183"/>
    </location>
</feature>
<dbReference type="Pfam" id="PF18913">
    <property type="entry name" value="FBPase_C"/>
    <property type="match status" value="1"/>
</dbReference>
<dbReference type="GO" id="GO:0005737">
    <property type="term" value="C:cytoplasm"/>
    <property type="evidence" value="ECO:0007669"/>
    <property type="project" value="TreeGrafter"/>
</dbReference>
<evidence type="ECO:0000259" key="10">
    <source>
        <dbReference type="Pfam" id="PF18913"/>
    </source>
</evidence>
<dbReference type="PRINTS" id="PR01958">
    <property type="entry name" value="S17BPHPHTASE"/>
</dbReference>
<dbReference type="OrthoDB" id="3886144at2759"/>
<organism evidence="11 12">
    <name type="scientific">Monosporascus ibericus</name>
    <dbReference type="NCBI Taxonomy" id="155417"/>
    <lineage>
        <taxon>Eukaryota</taxon>
        <taxon>Fungi</taxon>
        <taxon>Dikarya</taxon>
        <taxon>Ascomycota</taxon>
        <taxon>Pezizomycotina</taxon>
        <taxon>Sordariomycetes</taxon>
        <taxon>Xylariomycetidae</taxon>
        <taxon>Xylariales</taxon>
        <taxon>Xylariales incertae sedis</taxon>
        <taxon>Monosporascus</taxon>
    </lineage>
</organism>
<dbReference type="SUPFAM" id="SSF56655">
    <property type="entry name" value="Carbohydrate phosphatase"/>
    <property type="match status" value="1"/>
</dbReference>
<evidence type="ECO:0000256" key="7">
    <source>
        <dbReference type="ARBA" id="ARBA00023277"/>
    </source>
</evidence>
<comment type="cofactor">
    <cofactor evidence="1">
        <name>Mg(2+)</name>
        <dbReference type="ChEBI" id="CHEBI:18420"/>
    </cofactor>
</comment>
<evidence type="ECO:0000313" key="12">
    <source>
        <dbReference type="Proteomes" id="UP000293360"/>
    </source>
</evidence>
<dbReference type="InterPro" id="IPR033391">
    <property type="entry name" value="FBPase_N"/>
</dbReference>
<keyword evidence="12" id="KW-1185">Reference proteome</keyword>
<dbReference type="GO" id="GO:0006002">
    <property type="term" value="P:fructose 6-phosphate metabolic process"/>
    <property type="evidence" value="ECO:0007669"/>
    <property type="project" value="TreeGrafter"/>
</dbReference>
<dbReference type="InterPro" id="IPR020548">
    <property type="entry name" value="Fructose_bisphosphatase_AS"/>
</dbReference>
<dbReference type="InterPro" id="IPR044015">
    <property type="entry name" value="FBPase_C_dom"/>
</dbReference>
<feature type="compositionally biased region" description="Basic and acidic residues" evidence="8">
    <location>
        <begin position="99"/>
        <end position="114"/>
    </location>
</feature>
<dbReference type="PROSITE" id="PS00124">
    <property type="entry name" value="FBPASE"/>
    <property type="match status" value="1"/>
</dbReference>
<keyword evidence="4" id="KW-0479">Metal-binding</keyword>
<comment type="similarity">
    <text evidence="3">Belongs to the FBPase class 1 family.</text>
</comment>
<evidence type="ECO:0000256" key="6">
    <source>
        <dbReference type="ARBA" id="ARBA00022842"/>
    </source>
</evidence>
<evidence type="ECO:0000256" key="4">
    <source>
        <dbReference type="ARBA" id="ARBA00022723"/>
    </source>
</evidence>
<comment type="pathway">
    <text evidence="2">Carbohydrate biosynthesis; Calvin cycle.</text>
</comment>
<feature type="region of interest" description="Disordered" evidence="8">
    <location>
        <begin position="89"/>
        <end position="116"/>
    </location>
</feature>
<dbReference type="PANTHER" id="PTHR11556">
    <property type="entry name" value="FRUCTOSE-1,6-BISPHOSPHATASE-RELATED"/>
    <property type="match status" value="1"/>
</dbReference>
<dbReference type="GO" id="GO:0030388">
    <property type="term" value="P:fructose 1,6-bisphosphate metabolic process"/>
    <property type="evidence" value="ECO:0007669"/>
    <property type="project" value="TreeGrafter"/>
</dbReference>
<evidence type="ECO:0000256" key="3">
    <source>
        <dbReference type="ARBA" id="ARBA00010941"/>
    </source>
</evidence>
<dbReference type="PIRSF" id="PIRSF000904">
    <property type="entry name" value="FBPtase_SBPase"/>
    <property type="match status" value="1"/>
</dbReference>
<name>A0A4Q4T872_9PEZI</name>
<gene>
    <name evidence="11" type="ORF">DL764_006454</name>
</gene>
<dbReference type="STRING" id="155417.A0A4Q4T872"/>
<evidence type="ECO:0000256" key="1">
    <source>
        <dbReference type="ARBA" id="ARBA00001946"/>
    </source>
</evidence>
<dbReference type="GO" id="GO:0006094">
    <property type="term" value="P:gluconeogenesis"/>
    <property type="evidence" value="ECO:0007669"/>
    <property type="project" value="TreeGrafter"/>
</dbReference>
<dbReference type="GO" id="GO:0042132">
    <property type="term" value="F:fructose 1,6-bisphosphate 1-phosphatase activity"/>
    <property type="evidence" value="ECO:0007669"/>
    <property type="project" value="TreeGrafter"/>
</dbReference>
<evidence type="ECO:0000256" key="8">
    <source>
        <dbReference type="SAM" id="MobiDB-lite"/>
    </source>
</evidence>
<dbReference type="Pfam" id="PF00316">
    <property type="entry name" value="FBPase"/>
    <property type="match status" value="1"/>
</dbReference>